<feature type="domain" description="Thioesterase" evidence="1">
    <location>
        <begin position="13"/>
        <end position="125"/>
    </location>
</feature>
<dbReference type="Pfam" id="PF00975">
    <property type="entry name" value="Thioesterase"/>
    <property type="match status" value="1"/>
</dbReference>
<dbReference type="InterPro" id="IPR029058">
    <property type="entry name" value="AB_hydrolase_fold"/>
</dbReference>
<dbReference type="EMBL" id="CP002299">
    <property type="protein sequence ID" value="ADP82558.1"/>
    <property type="molecule type" value="Genomic_DNA"/>
</dbReference>
<dbReference type="HOGENOM" id="CLU_841338_0_0_11"/>
<evidence type="ECO:0000259" key="1">
    <source>
        <dbReference type="Pfam" id="PF00975"/>
    </source>
</evidence>
<dbReference type="STRING" id="298654.FraEuI1c_4565"/>
<dbReference type="SUPFAM" id="SSF53474">
    <property type="entry name" value="alpha/beta-Hydrolases"/>
    <property type="match status" value="1"/>
</dbReference>
<organism evidence="2 3">
    <name type="scientific">Pseudofrankia inefficax (strain DSM 45817 / CECT 9037 / DDB 130130 / EuI1c)</name>
    <name type="common">Frankia inefficax</name>
    <dbReference type="NCBI Taxonomy" id="298654"/>
    <lineage>
        <taxon>Bacteria</taxon>
        <taxon>Bacillati</taxon>
        <taxon>Actinomycetota</taxon>
        <taxon>Actinomycetes</taxon>
        <taxon>Frankiales</taxon>
        <taxon>Frankiaceae</taxon>
        <taxon>Pseudofrankia</taxon>
    </lineage>
</organism>
<keyword evidence="3" id="KW-1185">Reference proteome</keyword>
<evidence type="ECO:0000313" key="3">
    <source>
        <dbReference type="Proteomes" id="UP000002484"/>
    </source>
</evidence>
<accession>E3IWT4</accession>
<name>E3IWT4_PSEI1</name>
<protein>
    <submittedName>
        <fullName evidence="2">Thioesterase</fullName>
    </submittedName>
</protein>
<dbReference type="AlphaFoldDB" id="E3IWT4"/>
<dbReference type="InParanoid" id="E3IWT4"/>
<reference evidence="2 3" key="1">
    <citation type="submission" date="2010-10" db="EMBL/GenBank/DDBJ databases">
        <title>Complete sequence of Frankia sp. EuI1c.</title>
        <authorList>
            <consortium name="US DOE Joint Genome Institute"/>
            <person name="Lucas S."/>
            <person name="Copeland A."/>
            <person name="Lapidus A."/>
            <person name="Cheng J.-F."/>
            <person name="Bruce D."/>
            <person name="Goodwin L."/>
            <person name="Pitluck S."/>
            <person name="Chertkov O."/>
            <person name="Detter J.C."/>
            <person name="Han C."/>
            <person name="Tapia R."/>
            <person name="Land M."/>
            <person name="Hauser L."/>
            <person name="Jeffries C."/>
            <person name="Kyrpides N."/>
            <person name="Ivanova N."/>
            <person name="Mikhailova N."/>
            <person name="Beauchemin N."/>
            <person name="Sen A."/>
            <person name="Sur S.A."/>
            <person name="Gtari M."/>
            <person name="Wall L."/>
            <person name="Tisa L."/>
            <person name="Woyke T."/>
        </authorList>
    </citation>
    <scope>NUCLEOTIDE SEQUENCE [LARGE SCALE GENOMIC DNA]</scope>
    <source>
        <strain evidence="3">DSM 45817 / CECT 9037 / EuI1c</strain>
    </source>
</reference>
<dbReference type="OrthoDB" id="2472181at2"/>
<evidence type="ECO:0000313" key="2">
    <source>
        <dbReference type="EMBL" id="ADP82558.1"/>
    </source>
</evidence>
<dbReference type="RefSeq" id="WP_013425676.1">
    <property type="nucleotide sequence ID" value="NC_014666.1"/>
</dbReference>
<sequence length="330" mass="34534">MDPARLTRGRPAPLFLVGGLEGPPHPGLPLAGALGPEVPCRGLDLPGRGGERRPLDDVLAMAVHQLPHVLAAQPFGPYQFAGYGSGGLVAYELARLLRGLGQPVGPVILLDTVLPLAGHPPLSADSVLAVRELARMRHLACGWQGACRCGVDHGAPLAAQGARIARALGAVDPNRYEEHILDAIDVYTSALRAFAAYQPGPSDLRVVLIRSADWSNVWGLPSQIARHTSPCLGWERVPVAGLRLHVVATDRPGLFTGAALHDVAGIVAHYLTGRPAGPDRPATPLPEASAVLRWPPTVTAAPPPVRSALPAAVGRSGRAAWPDDLQVSVS</sequence>
<dbReference type="InterPro" id="IPR001031">
    <property type="entry name" value="Thioesterase"/>
</dbReference>
<dbReference type="eggNOG" id="COG3319">
    <property type="taxonomic scope" value="Bacteria"/>
</dbReference>
<dbReference type="Gene3D" id="3.40.50.1820">
    <property type="entry name" value="alpha/beta hydrolase"/>
    <property type="match status" value="1"/>
</dbReference>
<dbReference type="Proteomes" id="UP000002484">
    <property type="component" value="Chromosome"/>
</dbReference>
<dbReference type="KEGG" id="fri:FraEuI1c_4565"/>
<gene>
    <name evidence="2" type="ordered locus">FraEuI1c_4565</name>
</gene>
<proteinExistence type="predicted"/>